<feature type="domain" description="USP" evidence="18">
    <location>
        <begin position="320"/>
        <end position="831"/>
    </location>
</feature>
<evidence type="ECO:0000256" key="6">
    <source>
        <dbReference type="ARBA" id="ARBA00022771"/>
    </source>
</evidence>
<dbReference type="InterPro" id="IPR028889">
    <property type="entry name" value="USP"/>
</dbReference>
<evidence type="ECO:0000256" key="8">
    <source>
        <dbReference type="ARBA" id="ARBA00022801"/>
    </source>
</evidence>
<dbReference type="InterPro" id="IPR041432">
    <property type="entry name" value="UBP13_Znf-UBP_var"/>
</dbReference>
<dbReference type="SUPFAM" id="SSF54001">
    <property type="entry name" value="Cysteine proteinases"/>
    <property type="match status" value="1"/>
</dbReference>
<keyword evidence="8 11" id="KW-0378">Hydrolase</keyword>
<dbReference type="InterPro" id="IPR038765">
    <property type="entry name" value="Papain-like_cys_pep_sf"/>
</dbReference>
<name>A0A2A9NGC4_9AGAR</name>
<dbReference type="SMART" id="SM00165">
    <property type="entry name" value="UBA"/>
    <property type="match status" value="2"/>
</dbReference>
<feature type="domain" description="UBA" evidence="17">
    <location>
        <begin position="627"/>
        <end position="668"/>
    </location>
</feature>
<dbReference type="FunFam" id="3.30.40.10:FF:000396">
    <property type="entry name" value="Ubiquitin carboxyl-terminal hydrolase"/>
    <property type="match status" value="1"/>
</dbReference>
<dbReference type="Pfam" id="PF00627">
    <property type="entry name" value="UBA"/>
    <property type="match status" value="2"/>
</dbReference>
<dbReference type="InterPro" id="IPR015940">
    <property type="entry name" value="UBA"/>
</dbReference>
<dbReference type="InterPro" id="IPR013083">
    <property type="entry name" value="Znf_RING/FYVE/PHD"/>
</dbReference>
<comment type="similarity">
    <text evidence="2 11 15">Belongs to the peptidase C19 family.</text>
</comment>
<reference evidence="20 21" key="1">
    <citation type="submission" date="2014-02" db="EMBL/GenBank/DDBJ databases">
        <title>Transposable element dynamics among asymbiotic and ectomycorrhizal Amanita fungi.</title>
        <authorList>
            <consortium name="DOE Joint Genome Institute"/>
            <person name="Hess J."/>
            <person name="Skrede I."/>
            <person name="Wolfe B."/>
            <person name="LaButti K."/>
            <person name="Ohm R.A."/>
            <person name="Grigoriev I.V."/>
            <person name="Pringle A."/>
        </authorList>
    </citation>
    <scope>NUCLEOTIDE SEQUENCE [LARGE SCALE GENOMIC DNA]</scope>
    <source>
        <strain evidence="20 21">SKay4041</strain>
    </source>
</reference>
<dbReference type="PROSITE" id="PS50235">
    <property type="entry name" value="USP_3"/>
    <property type="match status" value="1"/>
</dbReference>
<protein>
    <recommendedName>
        <fullName evidence="11 15">Ubiquitin carboxyl-terminal hydrolase</fullName>
        <ecNumber evidence="11 15">3.4.19.12</ecNumber>
    </recommendedName>
</protein>
<sequence>MSCTHISTISLLPHPKLSQQVHREECTQCFTNQDAPQGIELCLTCFNGACPQQHAPIHVHRTSHPFTLNIKRLQRQNGRPDDQEPPPKIAKLAIQEEKEETKYKHITTVKCWLCDPVLGLPLPDAITDQKIGALVNASMSSMSSARQSEVKAWEEEIAPCEHTLTLQQIASSPIAESGGQLIDNRETTGLAHCDDCLLTQNLWLCLTCGNLGCGRKQFGGLDGNGHGLGHFEATNHPISVKLGTITPEGDADIYCYQCNDAKVDPEIALHLSNFGINVQNLTKTEKSMTELQIEHNLKYDFSLTTEDGKAFDPIFGPGVTGLSNLGNSCYMASVLQTVFALPAFQTRYHRSITEHAQNCTYPFPAECVECQMRKMADGLLSGQYSVPRRSSPQGQGDGGQQQQLQIKFQEGIRPIGFKTLVAKGHAEFATMKQQDAEEFLGHLIDVLRRDARKQGVHLGSRDDATAVFSFGLEQRLQCGNCSRVRYRVDFADKISVSVPALEKKQMNEETTTDGGGDKKSFESVPLMLCLDSVLLGQEGLEYTCPAGCGNVIGLTQSRFKSFPDVLVVHAKKFQLISWVPTKLEIPVLLPPADELVFGEQYLGKGLQPNEEPLPDDGPPSTAPAVPIFDEDAMMQLEGMGFPRVRCEKATLATGNVGAEAAMEWLFAHMDDPNIDVPIDYSKVGKSAGGPEPSPEQIVMLSDMGFTPSQAKKALRETAGNMERAVEWLFSHPEDMGEDSSSATNANTNTESTPLPPLPELPVRYRLKAFISHKGPSVHSGHYVAHIKVKVNGEGDAQARWVLFNDEKVVHADDESVDALKRLAYLYVFERV</sequence>
<feature type="binding site" evidence="13">
    <location>
        <position position="196"/>
    </location>
    <ligand>
        <name>Zn(2+)</name>
        <dbReference type="ChEBI" id="CHEBI:29105"/>
    </ligand>
</feature>
<feature type="domain" description="UBA" evidence="17">
    <location>
        <begin position="691"/>
        <end position="731"/>
    </location>
</feature>
<dbReference type="AlphaFoldDB" id="A0A2A9NGC4"/>
<dbReference type="PANTHER" id="PTHR21646">
    <property type="entry name" value="UBIQUITIN CARBOXYL-TERMINAL HYDROLASE"/>
    <property type="match status" value="1"/>
</dbReference>
<keyword evidence="10 11" id="KW-0862">Zinc</keyword>
<feature type="binding site" evidence="13">
    <location>
        <position position="193"/>
    </location>
    <ligand>
        <name>Zn(2+)</name>
        <dbReference type="ChEBI" id="CHEBI:29105"/>
    </ligand>
</feature>
<dbReference type="Pfam" id="PF17807">
    <property type="entry name" value="zf-UBP_var"/>
    <property type="match status" value="1"/>
</dbReference>
<dbReference type="Gene3D" id="1.10.8.10">
    <property type="entry name" value="DNA helicase RuvA subunit, C-terminal domain"/>
    <property type="match status" value="2"/>
</dbReference>
<evidence type="ECO:0000259" key="17">
    <source>
        <dbReference type="PROSITE" id="PS50030"/>
    </source>
</evidence>
<dbReference type="InterPro" id="IPR018200">
    <property type="entry name" value="USP_CS"/>
</dbReference>
<dbReference type="EC" id="3.4.19.12" evidence="11 15"/>
<feature type="compositionally biased region" description="Polar residues" evidence="16">
    <location>
        <begin position="383"/>
        <end position="392"/>
    </location>
</feature>
<dbReference type="GO" id="GO:0016579">
    <property type="term" value="P:protein deubiquitination"/>
    <property type="evidence" value="ECO:0007669"/>
    <property type="project" value="InterPro"/>
</dbReference>
<evidence type="ECO:0000256" key="9">
    <source>
        <dbReference type="ARBA" id="ARBA00022807"/>
    </source>
</evidence>
<keyword evidence="3 11" id="KW-0645">Protease</keyword>
<gene>
    <name evidence="20" type="ORF">AMATHDRAFT_7506</name>
</gene>
<dbReference type="FunFam" id="1.10.8.10:FF:000103">
    <property type="entry name" value="Ubiquitin carboxyl-terminal hydrolase"/>
    <property type="match status" value="1"/>
</dbReference>
<evidence type="ECO:0000256" key="5">
    <source>
        <dbReference type="ARBA" id="ARBA00022737"/>
    </source>
</evidence>
<evidence type="ECO:0000256" key="11">
    <source>
        <dbReference type="PIRNR" id="PIRNR016308"/>
    </source>
</evidence>
<comment type="catalytic activity">
    <reaction evidence="1 11 15">
        <text>Thiol-dependent hydrolysis of ester, thioester, amide, peptide and isopeptide bonds formed by the C-terminal Gly of ubiquitin (a 76-residue protein attached to proteins as an intracellular targeting signal).</text>
        <dbReference type="EC" id="3.4.19.12"/>
    </reaction>
</comment>
<evidence type="ECO:0000313" key="21">
    <source>
        <dbReference type="Proteomes" id="UP000242287"/>
    </source>
</evidence>
<evidence type="ECO:0000256" key="14">
    <source>
        <dbReference type="PROSITE-ProRule" id="PRU00502"/>
    </source>
</evidence>
<feature type="domain" description="UBP-type" evidence="19">
    <location>
        <begin position="1"/>
        <end position="105"/>
    </location>
</feature>
<feature type="active site" description="Proton acceptor" evidence="12">
    <location>
        <position position="781"/>
    </location>
</feature>
<keyword evidence="5" id="KW-0677">Repeat</keyword>
<keyword evidence="6 14" id="KW-0863">Zinc-finger</keyword>
<dbReference type="OrthoDB" id="361536at2759"/>
<dbReference type="Proteomes" id="UP000242287">
    <property type="component" value="Unassembled WGS sequence"/>
</dbReference>
<dbReference type="SUPFAM" id="SSF46934">
    <property type="entry name" value="UBA-like"/>
    <property type="match status" value="1"/>
</dbReference>
<evidence type="ECO:0000256" key="3">
    <source>
        <dbReference type="ARBA" id="ARBA00022670"/>
    </source>
</evidence>
<dbReference type="InterPro" id="IPR001394">
    <property type="entry name" value="Peptidase_C19_UCH"/>
</dbReference>
<dbReference type="FunFam" id="1.10.8.10:FF:000086">
    <property type="entry name" value="Ubiquitin carboxyl-terminal hydrolase"/>
    <property type="match status" value="1"/>
</dbReference>
<dbReference type="SUPFAM" id="SSF57850">
    <property type="entry name" value="RING/U-box"/>
    <property type="match status" value="2"/>
</dbReference>
<dbReference type="CDD" id="cd14386">
    <property type="entry name" value="UBA2_UBP5"/>
    <property type="match status" value="1"/>
</dbReference>
<evidence type="ECO:0000259" key="18">
    <source>
        <dbReference type="PROSITE" id="PS50235"/>
    </source>
</evidence>
<dbReference type="Pfam" id="PF00443">
    <property type="entry name" value="UCH"/>
    <property type="match status" value="1"/>
</dbReference>
<keyword evidence="7 11" id="KW-0833">Ubl conjugation pathway</keyword>
<dbReference type="InterPro" id="IPR009060">
    <property type="entry name" value="UBA-like_sf"/>
</dbReference>
<evidence type="ECO:0000256" key="2">
    <source>
        <dbReference type="ARBA" id="ARBA00009085"/>
    </source>
</evidence>
<evidence type="ECO:0000256" key="10">
    <source>
        <dbReference type="ARBA" id="ARBA00022833"/>
    </source>
</evidence>
<dbReference type="Pfam" id="PF02148">
    <property type="entry name" value="zf-UBP"/>
    <property type="match status" value="1"/>
</dbReference>
<feature type="binding site" evidence="13">
    <location>
        <position position="213"/>
    </location>
    <ligand>
        <name>Zn(2+)</name>
        <dbReference type="ChEBI" id="CHEBI:29105"/>
    </ligand>
</feature>
<feature type="domain" description="UBP-type" evidence="19">
    <location>
        <begin position="170"/>
        <end position="278"/>
    </location>
</feature>
<feature type="compositionally biased region" description="Low complexity" evidence="16">
    <location>
        <begin position="739"/>
        <end position="752"/>
    </location>
</feature>
<evidence type="ECO:0000256" key="15">
    <source>
        <dbReference type="RuleBase" id="RU366025"/>
    </source>
</evidence>
<keyword evidence="4 11" id="KW-0479">Metal-binding</keyword>
<dbReference type="GO" id="GO:0006508">
    <property type="term" value="P:proteolysis"/>
    <property type="evidence" value="ECO:0007669"/>
    <property type="project" value="UniProtKB-KW"/>
</dbReference>
<evidence type="ECO:0000256" key="4">
    <source>
        <dbReference type="ARBA" id="ARBA00022723"/>
    </source>
</evidence>
<dbReference type="SMART" id="SM00290">
    <property type="entry name" value="ZnF_UBP"/>
    <property type="match status" value="2"/>
</dbReference>
<evidence type="ECO:0000313" key="20">
    <source>
        <dbReference type="EMBL" id="PFH46693.1"/>
    </source>
</evidence>
<evidence type="ECO:0000256" key="16">
    <source>
        <dbReference type="SAM" id="MobiDB-lite"/>
    </source>
</evidence>
<dbReference type="PANTHER" id="PTHR21646:SF10">
    <property type="entry name" value="UBIQUITIN CARBOXYL-TERMINAL HYDROLASE 14"/>
    <property type="match status" value="1"/>
</dbReference>
<evidence type="ECO:0000256" key="7">
    <source>
        <dbReference type="ARBA" id="ARBA00022786"/>
    </source>
</evidence>
<dbReference type="PROSITE" id="PS50030">
    <property type="entry name" value="UBA"/>
    <property type="match status" value="2"/>
</dbReference>
<organism evidence="20 21">
    <name type="scientific">Amanita thiersii Skay4041</name>
    <dbReference type="NCBI Taxonomy" id="703135"/>
    <lineage>
        <taxon>Eukaryota</taxon>
        <taxon>Fungi</taxon>
        <taxon>Dikarya</taxon>
        <taxon>Basidiomycota</taxon>
        <taxon>Agaricomycotina</taxon>
        <taxon>Agaricomycetes</taxon>
        <taxon>Agaricomycetidae</taxon>
        <taxon>Agaricales</taxon>
        <taxon>Pluteineae</taxon>
        <taxon>Amanitaceae</taxon>
        <taxon>Amanita</taxon>
    </lineage>
</organism>
<dbReference type="PIRSF" id="PIRSF016308">
    <property type="entry name" value="UBP"/>
    <property type="match status" value="1"/>
</dbReference>
<proteinExistence type="inferred from homology"/>
<feature type="binding site" evidence="13">
    <location>
        <position position="226"/>
    </location>
    <ligand>
        <name>Zn(2+)</name>
        <dbReference type="ChEBI" id="CHEBI:29105"/>
    </ligand>
</feature>
<feature type="active site" description="Nucleophile" evidence="12">
    <location>
        <position position="329"/>
    </location>
</feature>
<feature type="region of interest" description="Disordered" evidence="16">
    <location>
        <begin position="733"/>
        <end position="757"/>
    </location>
</feature>
<dbReference type="GO" id="GO:0008270">
    <property type="term" value="F:zinc ion binding"/>
    <property type="evidence" value="ECO:0007669"/>
    <property type="project" value="UniProtKB-UniRule"/>
</dbReference>
<dbReference type="EMBL" id="KZ302167">
    <property type="protein sequence ID" value="PFH46693.1"/>
    <property type="molecule type" value="Genomic_DNA"/>
</dbReference>
<evidence type="ECO:0000259" key="19">
    <source>
        <dbReference type="PROSITE" id="PS50271"/>
    </source>
</evidence>
<dbReference type="Gene3D" id="3.90.70.10">
    <property type="entry name" value="Cysteine proteinases"/>
    <property type="match status" value="1"/>
</dbReference>
<dbReference type="Gene3D" id="3.30.40.10">
    <property type="entry name" value="Zinc/RING finger domain, C3HC4 (zinc finger)"/>
    <property type="match status" value="2"/>
</dbReference>
<dbReference type="PROSITE" id="PS00973">
    <property type="entry name" value="USP_2"/>
    <property type="match status" value="1"/>
</dbReference>
<dbReference type="InterPro" id="IPR001607">
    <property type="entry name" value="Znf_UBP"/>
</dbReference>
<evidence type="ECO:0000256" key="12">
    <source>
        <dbReference type="PIRSR" id="PIRSR016308-1"/>
    </source>
</evidence>
<dbReference type="CDD" id="cd02658">
    <property type="entry name" value="Peptidase_C19B"/>
    <property type="match status" value="1"/>
</dbReference>
<dbReference type="PROSITE" id="PS50271">
    <property type="entry name" value="ZF_UBP"/>
    <property type="match status" value="2"/>
</dbReference>
<dbReference type="InterPro" id="IPR016652">
    <property type="entry name" value="Ubiquitinyl_hydrolase"/>
</dbReference>
<dbReference type="InterPro" id="IPR050185">
    <property type="entry name" value="Ub_carboxyl-term_hydrolase"/>
</dbReference>
<evidence type="ECO:0000256" key="13">
    <source>
        <dbReference type="PIRSR" id="PIRSR016308-3"/>
    </source>
</evidence>
<evidence type="ECO:0000256" key="1">
    <source>
        <dbReference type="ARBA" id="ARBA00000707"/>
    </source>
</evidence>
<dbReference type="GO" id="GO:0004843">
    <property type="term" value="F:cysteine-type deubiquitinase activity"/>
    <property type="evidence" value="ECO:0007669"/>
    <property type="project" value="UniProtKB-UniRule"/>
</dbReference>
<keyword evidence="9 11" id="KW-0788">Thiol protease</keyword>
<keyword evidence="21" id="KW-1185">Reference proteome</keyword>
<dbReference type="STRING" id="703135.A0A2A9NGC4"/>
<dbReference type="PROSITE" id="PS00972">
    <property type="entry name" value="USP_1"/>
    <property type="match status" value="1"/>
</dbReference>
<accession>A0A2A9NGC4</accession>
<feature type="region of interest" description="Disordered" evidence="16">
    <location>
        <begin position="383"/>
        <end position="402"/>
    </location>
</feature>
<dbReference type="CDD" id="cd14385">
    <property type="entry name" value="UBA1_spUBP14_like"/>
    <property type="match status" value="1"/>
</dbReference>